<protein>
    <submittedName>
        <fullName evidence="5">Phage tail tape measure protein</fullName>
    </submittedName>
</protein>
<keyword evidence="3" id="KW-0812">Transmembrane</keyword>
<evidence type="ECO:0000313" key="6">
    <source>
        <dbReference type="Proteomes" id="UP001500171"/>
    </source>
</evidence>
<feature type="transmembrane region" description="Helical" evidence="3">
    <location>
        <begin position="559"/>
        <end position="578"/>
    </location>
</feature>
<accession>A0ABP9NAP0</accession>
<dbReference type="RefSeq" id="WP_345492048.1">
    <property type="nucleotide sequence ID" value="NZ_BAABHY010000006.1"/>
</dbReference>
<keyword evidence="2" id="KW-0175">Coiled coil</keyword>
<feature type="transmembrane region" description="Helical" evidence="3">
    <location>
        <begin position="590"/>
        <end position="612"/>
    </location>
</feature>
<organism evidence="5 6">
    <name type="scientific">Orbus sasakiae</name>
    <dbReference type="NCBI Taxonomy" id="1078475"/>
    <lineage>
        <taxon>Bacteria</taxon>
        <taxon>Pseudomonadati</taxon>
        <taxon>Pseudomonadota</taxon>
        <taxon>Gammaproteobacteria</taxon>
        <taxon>Orbales</taxon>
        <taxon>Orbaceae</taxon>
        <taxon>Orbus</taxon>
    </lineage>
</organism>
<evidence type="ECO:0000313" key="5">
    <source>
        <dbReference type="EMBL" id="GAA5113341.1"/>
    </source>
</evidence>
<gene>
    <name evidence="5" type="ORF">GCM10023211_21300</name>
</gene>
<feature type="transmembrane region" description="Helical" evidence="3">
    <location>
        <begin position="618"/>
        <end position="643"/>
    </location>
</feature>
<dbReference type="EMBL" id="BAABHY010000006">
    <property type="protein sequence ID" value="GAA5113341.1"/>
    <property type="molecule type" value="Genomic_DNA"/>
</dbReference>
<keyword evidence="3" id="KW-1133">Transmembrane helix</keyword>
<dbReference type="Pfam" id="PF10145">
    <property type="entry name" value="PhageMin_Tail"/>
    <property type="match status" value="1"/>
</dbReference>
<feature type="coiled-coil region" evidence="2">
    <location>
        <begin position="145"/>
        <end position="172"/>
    </location>
</feature>
<keyword evidence="6" id="KW-1185">Reference proteome</keyword>
<dbReference type="PANTHER" id="PTHR37813:SF1">
    <property type="entry name" value="FELS-2 PROPHAGE PROTEIN"/>
    <property type="match status" value="1"/>
</dbReference>
<dbReference type="PANTHER" id="PTHR37813">
    <property type="entry name" value="FELS-2 PROPHAGE PROTEIN"/>
    <property type="match status" value="1"/>
</dbReference>
<keyword evidence="3" id="KW-0472">Membrane</keyword>
<evidence type="ECO:0000259" key="4">
    <source>
        <dbReference type="Pfam" id="PF10145"/>
    </source>
</evidence>
<dbReference type="NCBIfam" id="TIGR01760">
    <property type="entry name" value="tape_meas_TP901"/>
    <property type="match status" value="1"/>
</dbReference>
<evidence type="ECO:0000256" key="1">
    <source>
        <dbReference type="ARBA" id="ARBA00022612"/>
    </source>
</evidence>
<name>A0ABP9NAP0_9GAMM</name>
<dbReference type="InterPro" id="IPR010090">
    <property type="entry name" value="Phage_tape_meas"/>
</dbReference>
<dbReference type="Proteomes" id="UP001500171">
    <property type="component" value="Unassembled WGS sequence"/>
</dbReference>
<feature type="domain" description="Phage tail tape measure protein" evidence="4">
    <location>
        <begin position="240"/>
        <end position="433"/>
    </location>
</feature>
<comment type="caution">
    <text evidence="5">The sequence shown here is derived from an EMBL/GenBank/DDBJ whole genome shotgun (WGS) entry which is preliminary data.</text>
</comment>
<evidence type="ECO:0000256" key="2">
    <source>
        <dbReference type="SAM" id="Coils"/>
    </source>
</evidence>
<feature type="transmembrane region" description="Helical" evidence="3">
    <location>
        <begin position="531"/>
        <end position="553"/>
    </location>
</feature>
<proteinExistence type="predicted"/>
<keyword evidence="1" id="KW-1188">Viral release from host cell</keyword>
<sequence>MSRLEAKIILSGVDNASRPLQNSTKNTKLLAEQLLKTKSALKNLNQIQKNLSGFVQLKNNTQKVGTELEQARNKVNLLSLAIKQSSSPTKKMADEFEKAKQKAYQLKDTFNNLRSATQKQRDELAKSGINTKNLAQHQTTLRSQINSATKSIEQQRSQLARLNEQMKKSNQIRQNYDKGMQRIAVMGGVGYGSLATGRTITRGMRNLLGVGYEFDASMSATQAVTRIADKDDPRMLALRQQARTLPLQSKFTDSEVAAGQYFLGRTGYNADQILKAMPGMLNLASAGDLDLGITADIASNIQMAMGIPAEKMDHVADVMTAMFTRNNVDIQMLGESLKYSAGIGAAFGQSLETVTAATAMMGNAGIQGSQAGTTLRQILTRVGTSSAVAKLGVKVADDKGNMRDLVDILSDISEATKHMGNVDRAAINKKIAGQIGLTGFEILLSQSATGELKKLRGEKGEYDGEAERVAQLKLDNLKGDMTMLHAAFENISVELFEKNNAWLRKAIQGFTHFLHNVGEFLKRHPAVSKGIVMLGTGLAALTTAFGGLALMLMSVFGPMLMTKFILSRLGLSVGSLAIKNGLLGKTFSSLGSAAIGLATSPLSTLSTAVRFLGSTFAFVGRLFLTNPIGLVITAIAVAALLIYKYWEPIKAFFIGVWEGFTTAMEPVKAAFEPIIKLFEPLAPIFNAIGDAIGSVINWFSNLFEPVKLTSEEFESTKSAGVAFGEAIGKAIMLPIKLFQDFFELVKSVWTFIFSLPEKLTELPSKIGEIFTGEGGITGIFSNLGNNLVDGLMGGIKNKWNELKSTISDLTDGVTGWFKEALGIHSPSRVFAEYGGFTVEGYQLGIERNSNKAIRSMSKFSNQISEKGLSSITVDNRPPISSIQYNQSPIETRSPQIFITINAAPNTNERDLATMVGQEVSRHLRNKNNSYRNSYKDID</sequence>
<evidence type="ECO:0000256" key="3">
    <source>
        <dbReference type="SAM" id="Phobius"/>
    </source>
</evidence>
<reference evidence="6" key="1">
    <citation type="journal article" date="2019" name="Int. J. Syst. Evol. Microbiol.">
        <title>The Global Catalogue of Microorganisms (GCM) 10K type strain sequencing project: providing services to taxonomists for standard genome sequencing and annotation.</title>
        <authorList>
            <consortium name="The Broad Institute Genomics Platform"/>
            <consortium name="The Broad Institute Genome Sequencing Center for Infectious Disease"/>
            <person name="Wu L."/>
            <person name="Ma J."/>
        </authorList>
    </citation>
    <scope>NUCLEOTIDE SEQUENCE [LARGE SCALE GENOMIC DNA]</scope>
    <source>
        <strain evidence="6">JCM 18050</strain>
    </source>
</reference>